<protein>
    <submittedName>
        <fullName evidence="1">Uncharacterized protein</fullName>
    </submittedName>
</protein>
<reference evidence="1 2" key="1">
    <citation type="submission" date="2021-06" db="EMBL/GenBank/DDBJ databases">
        <title>Halomicroarcula sp. a new haloarchaeum isolated from saline soil.</title>
        <authorList>
            <person name="Duran-Viseras A."/>
            <person name="Sanchez-Porro C."/>
            <person name="Ventosa A."/>
        </authorList>
    </citation>
    <scope>NUCLEOTIDE SEQUENCE [LARGE SCALE GENOMIC DNA]</scope>
    <source>
        <strain evidence="1 2">F27</strain>
    </source>
</reference>
<organism evidence="1 2">
    <name type="scientific">Haloarcula nitratireducens</name>
    <dbReference type="NCBI Taxonomy" id="2487749"/>
    <lineage>
        <taxon>Archaea</taxon>
        <taxon>Methanobacteriati</taxon>
        <taxon>Methanobacteriota</taxon>
        <taxon>Stenosarchaea group</taxon>
        <taxon>Halobacteria</taxon>
        <taxon>Halobacteriales</taxon>
        <taxon>Haloarculaceae</taxon>
        <taxon>Haloarcula</taxon>
    </lineage>
</organism>
<dbReference type="RefSeq" id="WP_220582117.1">
    <property type="nucleotide sequence ID" value="NZ_RKLT01000021.1"/>
</dbReference>
<name>A0AAW4PJP4_9EURY</name>
<dbReference type="EMBL" id="RKLT01000021">
    <property type="protein sequence ID" value="MBX0297530.1"/>
    <property type="molecule type" value="Genomic_DNA"/>
</dbReference>
<proteinExistence type="predicted"/>
<dbReference type="SUPFAM" id="SSF52540">
    <property type="entry name" value="P-loop containing nucleoside triphosphate hydrolases"/>
    <property type="match status" value="1"/>
</dbReference>
<sequence length="513" mass="59222">MASERTQSGKEFLAELARGGFAESLTPHQRRQIHIQTDLDNFLEDALDEGKQVVLTGNPGDGKTQHILMRQDQYPDEDYYYLLDASEYADYSELLEEWSEAYNAGTPGVLAINDGPLYEMATSHGKEYDFLQTVRRQLENQTVYSDSEVDDIDFSDLVVVDLNNRDVLTHSLVTQAVRTFVNEFALEGHNHSGQCHIQYNAEKLQNDRIRENLEDFLTELGNYDVHTTVRDLLNFLCYTLTAGLKECQTDFGEELKYYNLAFEGSGAVFDLARKRFTSPDLVHPFVDSRLWAAAERDADFSDRDDATEVVEPLFTEKKRQFLFEDQQMDIGYESRNLFQNMEYDFLHHRNGMSIEGTKEQLIKMLNGYFRPNSSKRSELQLWLSHSYRSKSSLALVSRTTVPKSDFEIREPKLHPELADAIGYTNDHFALEYINNESSIRLKVNRSLYSALGALDADIPYTLRSRDIEQQILEFMEEIEYHETYSEEAGLISVKDTETGRVEEIDVNDDIYRQ</sequence>
<gene>
    <name evidence="1" type="ORF">EGH23_21875</name>
</gene>
<dbReference type="Proteomes" id="UP001430455">
    <property type="component" value="Unassembled WGS sequence"/>
</dbReference>
<dbReference type="AlphaFoldDB" id="A0AAW4PJP4"/>
<evidence type="ECO:0000313" key="2">
    <source>
        <dbReference type="Proteomes" id="UP001430455"/>
    </source>
</evidence>
<dbReference type="InterPro" id="IPR027417">
    <property type="entry name" value="P-loop_NTPase"/>
</dbReference>
<keyword evidence="2" id="KW-1185">Reference proteome</keyword>
<comment type="caution">
    <text evidence="1">The sequence shown here is derived from an EMBL/GenBank/DDBJ whole genome shotgun (WGS) entry which is preliminary data.</text>
</comment>
<accession>A0AAW4PJP4</accession>
<evidence type="ECO:0000313" key="1">
    <source>
        <dbReference type="EMBL" id="MBX0297530.1"/>
    </source>
</evidence>